<dbReference type="SUPFAM" id="SSF49764">
    <property type="entry name" value="HSP20-like chaperones"/>
    <property type="match status" value="1"/>
</dbReference>
<dbReference type="InterPro" id="IPR008978">
    <property type="entry name" value="HSP20-like_chaperone"/>
</dbReference>
<name>A0ABW5KBG9_9SPHI</name>
<protein>
    <submittedName>
        <fullName evidence="4">Hsp20/alpha crystallin family protein</fullName>
    </submittedName>
</protein>
<proteinExistence type="inferred from homology"/>
<evidence type="ECO:0000256" key="1">
    <source>
        <dbReference type="PROSITE-ProRule" id="PRU00285"/>
    </source>
</evidence>
<evidence type="ECO:0000313" key="5">
    <source>
        <dbReference type="Proteomes" id="UP001597545"/>
    </source>
</evidence>
<dbReference type="CDD" id="cd06464">
    <property type="entry name" value="ACD_sHsps-like"/>
    <property type="match status" value="1"/>
</dbReference>
<organism evidence="4 5">
    <name type="scientific">Sphingobacterium suaedae</name>
    <dbReference type="NCBI Taxonomy" id="1686402"/>
    <lineage>
        <taxon>Bacteria</taxon>
        <taxon>Pseudomonadati</taxon>
        <taxon>Bacteroidota</taxon>
        <taxon>Sphingobacteriia</taxon>
        <taxon>Sphingobacteriales</taxon>
        <taxon>Sphingobacteriaceae</taxon>
        <taxon>Sphingobacterium</taxon>
    </lineage>
</organism>
<reference evidence="5" key="1">
    <citation type="journal article" date="2019" name="Int. J. Syst. Evol. Microbiol.">
        <title>The Global Catalogue of Microorganisms (GCM) 10K type strain sequencing project: providing services to taxonomists for standard genome sequencing and annotation.</title>
        <authorList>
            <consortium name="The Broad Institute Genomics Platform"/>
            <consortium name="The Broad Institute Genome Sequencing Center for Infectious Disease"/>
            <person name="Wu L."/>
            <person name="Ma J."/>
        </authorList>
    </citation>
    <scope>NUCLEOTIDE SEQUENCE [LARGE SCALE GENOMIC DNA]</scope>
    <source>
        <strain evidence="5">KCTC 42662</strain>
    </source>
</reference>
<dbReference type="PROSITE" id="PS01031">
    <property type="entry name" value="SHSP"/>
    <property type="match status" value="1"/>
</dbReference>
<accession>A0ABW5KBG9</accession>
<keyword evidence="5" id="KW-1185">Reference proteome</keyword>
<dbReference type="EMBL" id="JBHULR010000001">
    <property type="protein sequence ID" value="MFD2546121.1"/>
    <property type="molecule type" value="Genomic_DNA"/>
</dbReference>
<dbReference type="PANTHER" id="PTHR11527">
    <property type="entry name" value="HEAT-SHOCK PROTEIN 20 FAMILY MEMBER"/>
    <property type="match status" value="1"/>
</dbReference>
<dbReference type="Pfam" id="PF00011">
    <property type="entry name" value="HSP20"/>
    <property type="match status" value="1"/>
</dbReference>
<feature type="domain" description="SHSP" evidence="3">
    <location>
        <begin position="35"/>
        <end position="147"/>
    </location>
</feature>
<dbReference type="Proteomes" id="UP001597545">
    <property type="component" value="Unassembled WGS sequence"/>
</dbReference>
<sequence>MALIKFPTKTVNSDAVNPYVNSIFDSFFNDSFITDRLVTRVPAVNISETQNAFRIELAAPGLQKSDFKINVDKNLITISVEKKEEVTTEEKLYSKREFSYSSFTRSFTLPETVDYNSIDAAYTDGVLSVSVGKKEDAIVAKRLIEVK</sequence>
<dbReference type="RefSeq" id="WP_380899602.1">
    <property type="nucleotide sequence ID" value="NZ_JBHUEG010000002.1"/>
</dbReference>
<gene>
    <name evidence="4" type="ORF">ACFSR5_00535</name>
</gene>
<dbReference type="InterPro" id="IPR002068">
    <property type="entry name" value="A-crystallin/Hsp20_dom"/>
</dbReference>
<evidence type="ECO:0000256" key="2">
    <source>
        <dbReference type="RuleBase" id="RU003616"/>
    </source>
</evidence>
<comment type="caution">
    <text evidence="4">The sequence shown here is derived from an EMBL/GenBank/DDBJ whole genome shotgun (WGS) entry which is preliminary data.</text>
</comment>
<evidence type="ECO:0000259" key="3">
    <source>
        <dbReference type="PROSITE" id="PS01031"/>
    </source>
</evidence>
<dbReference type="Gene3D" id="2.60.40.790">
    <property type="match status" value="1"/>
</dbReference>
<dbReference type="InterPro" id="IPR031107">
    <property type="entry name" value="Small_HSP"/>
</dbReference>
<comment type="similarity">
    <text evidence="1 2">Belongs to the small heat shock protein (HSP20) family.</text>
</comment>
<evidence type="ECO:0000313" key="4">
    <source>
        <dbReference type="EMBL" id="MFD2546121.1"/>
    </source>
</evidence>